<protein>
    <recommendedName>
        <fullName evidence="3">Microcin J25-processing protein McjB C-terminal domain-containing protein</fullName>
    </recommendedName>
</protein>
<comment type="caution">
    <text evidence="1">The sequence shown here is derived from an EMBL/GenBank/DDBJ whole genome shotgun (WGS) entry which is preliminary data.</text>
</comment>
<name>A0ABT5L7Q0_9ALTE</name>
<evidence type="ECO:0000313" key="2">
    <source>
        <dbReference type="Proteomes" id="UP001218788"/>
    </source>
</evidence>
<proteinExistence type="predicted"/>
<gene>
    <name evidence="1" type="ORF">OIK42_19310</name>
</gene>
<keyword evidence="2" id="KW-1185">Reference proteome</keyword>
<organism evidence="1 2">
    <name type="scientific">Alteromonas gilva</name>
    <dbReference type="NCBI Taxonomy" id="2987522"/>
    <lineage>
        <taxon>Bacteria</taxon>
        <taxon>Pseudomonadati</taxon>
        <taxon>Pseudomonadota</taxon>
        <taxon>Gammaproteobacteria</taxon>
        <taxon>Alteromonadales</taxon>
        <taxon>Alteromonadaceae</taxon>
        <taxon>Alteromonas/Salinimonas group</taxon>
        <taxon>Alteromonas</taxon>
    </lineage>
</organism>
<dbReference type="Proteomes" id="UP001218788">
    <property type="component" value="Unassembled WGS sequence"/>
</dbReference>
<reference evidence="1 2" key="1">
    <citation type="submission" date="2022-10" db="EMBL/GenBank/DDBJ databases">
        <title>Alteromonas sp. chi3 Genome sequencing.</title>
        <authorList>
            <person name="Park S."/>
        </authorList>
    </citation>
    <scope>NUCLEOTIDE SEQUENCE [LARGE SCALE GENOMIC DNA]</scope>
    <source>
        <strain evidence="2">chi3</strain>
    </source>
</reference>
<evidence type="ECO:0000313" key="1">
    <source>
        <dbReference type="EMBL" id="MDC8832907.1"/>
    </source>
</evidence>
<dbReference type="EMBL" id="JAQQXP010000004">
    <property type="protein sequence ID" value="MDC8832907.1"/>
    <property type="molecule type" value="Genomic_DNA"/>
</dbReference>
<evidence type="ECO:0008006" key="3">
    <source>
        <dbReference type="Google" id="ProtNLM"/>
    </source>
</evidence>
<dbReference type="RefSeq" id="WP_273642804.1">
    <property type="nucleotide sequence ID" value="NZ_JAQQXP010000004.1"/>
</dbReference>
<accession>A0ABT5L7Q0</accession>
<sequence length="186" mass="20687">MLATWKKNLGEIPISNPQEYKAKKAFTYVLSWVHENGYKGACHDISAVLYLVLSELGYDCEIKIGEIQLETGAVTDHSWVQSNQLVTDIAISLPNYPGHIHSPIFQGVALDNNSEITCKYGIAYEGLSQEGKFVLGATLIEYCNDHPNGVDFVFKLASRTLKEAGVRVSALKLKNDYSHIKRVLVQ</sequence>